<keyword evidence="3" id="KW-1185">Reference proteome</keyword>
<organism evidence="2 3">
    <name type="scientific">[Candida] arabinofermentans NRRL YB-2248</name>
    <dbReference type="NCBI Taxonomy" id="983967"/>
    <lineage>
        <taxon>Eukaryota</taxon>
        <taxon>Fungi</taxon>
        <taxon>Dikarya</taxon>
        <taxon>Ascomycota</taxon>
        <taxon>Saccharomycotina</taxon>
        <taxon>Pichiomycetes</taxon>
        <taxon>Pichiales</taxon>
        <taxon>Pichiaceae</taxon>
        <taxon>Ogataea</taxon>
        <taxon>Ogataea/Candida clade</taxon>
    </lineage>
</organism>
<gene>
    <name evidence="2" type="ORF">CANARDRAFT_29621</name>
</gene>
<reference evidence="3" key="1">
    <citation type="submission" date="2016-04" db="EMBL/GenBank/DDBJ databases">
        <title>Comparative genomics of biotechnologically important yeasts.</title>
        <authorList>
            <consortium name="DOE Joint Genome Institute"/>
            <person name="Riley R."/>
            <person name="Haridas S."/>
            <person name="Wolfe K.H."/>
            <person name="Lopes M.R."/>
            <person name="Hittinger C.T."/>
            <person name="Goker M."/>
            <person name="Salamov A."/>
            <person name="Wisecaver J."/>
            <person name="Long T.M."/>
            <person name="Aerts A.L."/>
            <person name="Barry K."/>
            <person name="Choi C."/>
            <person name="Clum A."/>
            <person name="Coughlan A.Y."/>
            <person name="Deshpande S."/>
            <person name="Douglass A.P."/>
            <person name="Hanson S.J."/>
            <person name="Klenk H.-P."/>
            <person name="Labutti K."/>
            <person name="Lapidus A."/>
            <person name="Lindquist E."/>
            <person name="Lipzen A."/>
            <person name="Meier-Kolthoff J.P."/>
            <person name="Ohm R.A."/>
            <person name="Otillar R.P."/>
            <person name="Pangilinan J."/>
            <person name="Peng Y."/>
            <person name="Rokas A."/>
            <person name="Rosa C.A."/>
            <person name="Scheuner C."/>
            <person name="Sibirny A.A."/>
            <person name="Slot J.C."/>
            <person name="Stielow J.B."/>
            <person name="Sun H."/>
            <person name="Kurtzman C.P."/>
            <person name="Blackwell M."/>
            <person name="Grigoriev I.V."/>
            <person name="Jeffries T.W."/>
        </authorList>
    </citation>
    <scope>NUCLEOTIDE SEQUENCE [LARGE SCALE GENOMIC DNA]</scope>
    <source>
        <strain evidence="3">NRRL YB-2248</strain>
    </source>
</reference>
<protein>
    <submittedName>
        <fullName evidence="2">Uncharacterized protein</fullName>
    </submittedName>
</protein>
<sequence length="110" mass="12425">MAPSAHNIISVLVFSGIGVYTGVKFFEPIIIEQLRKDGNLRSDIEIPEFDKDGNRIIGGLNKTDEPSVKNAFWDELRQKLELPANEKKNIKIDLADLNKTVEEKNSDKKD</sequence>
<evidence type="ECO:0000313" key="3">
    <source>
        <dbReference type="Proteomes" id="UP000094801"/>
    </source>
</evidence>
<name>A0A1E4SWR9_9ASCO</name>
<dbReference type="OrthoDB" id="4080273at2759"/>
<accession>A0A1E4SWR9</accession>
<feature type="transmembrane region" description="Helical" evidence="1">
    <location>
        <begin position="6"/>
        <end position="26"/>
    </location>
</feature>
<keyword evidence="1" id="KW-1133">Transmembrane helix</keyword>
<dbReference type="EMBL" id="KV453860">
    <property type="protein sequence ID" value="ODV83892.1"/>
    <property type="molecule type" value="Genomic_DNA"/>
</dbReference>
<keyword evidence="1" id="KW-0812">Transmembrane</keyword>
<keyword evidence="1" id="KW-0472">Membrane</keyword>
<evidence type="ECO:0000313" key="2">
    <source>
        <dbReference type="EMBL" id="ODV83892.1"/>
    </source>
</evidence>
<dbReference type="AlphaFoldDB" id="A0A1E4SWR9"/>
<proteinExistence type="predicted"/>
<dbReference type="Proteomes" id="UP000094801">
    <property type="component" value="Unassembled WGS sequence"/>
</dbReference>
<evidence type="ECO:0000256" key="1">
    <source>
        <dbReference type="SAM" id="Phobius"/>
    </source>
</evidence>